<name>A0AA37SKI5_9BACT</name>
<gene>
    <name evidence="1" type="ORF">GCM10007940_09580</name>
</gene>
<protein>
    <submittedName>
        <fullName evidence="1">Uncharacterized protein</fullName>
    </submittedName>
</protein>
<dbReference type="EMBL" id="BSOH01000005">
    <property type="protein sequence ID" value="GLR16343.1"/>
    <property type="molecule type" value="Genomic_DNA"/>
</dbReference>
<sequence>MKQLFIIFSFAIFQLNISAQNTEKVVGQPELSKFEIGIQRGSTSSIGGGILISFNRYLSEKNILHFNFTPYYAASSNSFLGTFEFWNEYRNYLGKRGTFYLSHGPEFNLGDRNKNLLQVQGEPIKSKFAVGLGYGLGIGQVINERLTFTANVKYRYNYVTTWDNGVSSEFKPEINLSIGVNYRFK</sequence>
<comment type="caution">
    <text evidence="1">The sequence shown here is derived from an EMBL/GenBank/DDBJ whole genome shotgun (WGS) entry which is preliminary data.</text>
</comment>
<dbReference type="RefSeq" id="WP_235293149.1">
    <property type="nucleotide sequence ID" value="NZ_BSOH01000005.1"/>
</dbReference>
<proteinExistence type="predicted"/>
<dbReference type="AlphaFoldDB" id="A0AA37SKI5"/>
<keyword evidence="2" id="KW-1185">Reference proteome</keyword>
<accession>A0AA37SKI5</accession>
<reference evidence="1" key="1">
    <citation type="journal article" date="2014" name="Int. J. Syst. Evol. Microbiol.">
        <title>Complete genome sequence of Corynebacterium casei LMG S-19264T (=DSM 44701T), isolated from a smear-ripened cheese.</title>
        <authorList>
            <consortium name="US DOE Joint Genome Institute (JGI-PGF)"/>
            <person name="Walter F."/>
            <person name="Albersmeier A."/>
            <person name="Kalinowski J."/>
            <person name="Ruckert C."/>
        </authorList>
    </citation>
    <scope>NUCLEOTIDE SEQUENCE</scope>
    <source>
        <strain evidence="1">NBRC 108769</strain>
    </source>
</reference>
<organism evidence="1 2">
    <name type="scientific">Portibacter lacus</name>
    <dbReference type="NCBI Taxonomy" id="1099794"/>
    <lineage>
        <taxon>Bacteria</taxon>
        <taxon>Pseudomonadati</taxon>
        <taxon>Bacteroidota</taxon>
        <taxon>Saprospiria</taxon>
        <taxon>Saprospirales</taxon>
        <taxon>Haliscomenobacteraceae</taxon>
        <taxon>Portibacter</taxon>
    </lineage>
</organism>
<reference evidence="1" key="2">
    <citation type="submission" date="2023-01" db="EMBL/GenBank/DDBJ databases">
        <title>Draft genome sequence of Portibacter lacus strain NBRC 108769.</title>
        <authorList>
            <person name="Sun Q."/>
            <person name="Mori K."/>
        </authorList>
    </citation>
    <scope>NUCLEOTIDE SEQUENCE</scope>
    <source>
        <strain evidence="1">NBRC 108769</strain>
    </source>
</reference>
<dbReference type="Proteomes" id="UP001156666">
    <property type="component" value="Unassembled WGS sequence"/>
</dbReference>
<evidence type="ECO:0000313" key="2">
    <source>
        <dbReference type="Proteomes" id="UP001156666"/>
    </source>
</evidence>
<evidence type="ECO:0000313" key="1">
    <source>
        <dbReference type="EMBL" id="GLR16343.1"/>
    </source>
</evidence>